<evidence type="ECO:0000256" key="1">
    <source>
        <dbReference type="SAM" id="MobiDB-lite"/>
    </source>
</evidence>
<dbReference type="AlphaFoldDB" id="A0AAU2JWR0"/>
<feature type="transmembrane region" description="Helical" evidence="2">
    <location>
        <begin position="172"/>
        <end position="192"/>
    </location>
</feature>
<gene>
    <name evidence="3" type="ORF">OG327_29260</name>
</gene>
<name>A0AAU2JWR0_9ACTN</name>
<dbReference type="EMBL" id="CP108264">
    <property type="protein sequence ID" value="WTU77096.1"/>
    <property type="molecule type" value="Genomic_DNA"/>
</dbReference>
<keyword evidence="2" id="KW-1133">Transmembrane helix</keyword>
<feature type="compositionally biased region" description="Low complexity" evidence="1">
    <location>
        <begin position="49"/>
        <end position="71"/>
    </location>
</feature>
<feature type="region of interest" description="Disordered" evidence="1">
    <location>
        <begin position="42"/>
        <end position="149"/>
    </location>
</feature>
<organism evidence="3">
    <name type="scientific">Streptomyces sp. NBC_00049</name>
    <dbReference type="NCBI Taxonomy" id="2903617"/>
    <lineage>
        <taxon>Bacteria</taxon>
        <taxon>Bacillati</taxon>
        <taxon>Actinomycetota</taxon>
        <taxon>Actinomycetes</taxon>
        <taxon>Kitasatosporales</taxon>
        <taxon>Streptomycetaceae</taxon>
        <taxon>Streptomyces</taxon>
    </lineage>
</organism>
<evidence type="ECO:0000256" key="2">
    <source>
        <dbReference type="SAM" id="Phobius"/>
    </source>
</evidence>
<sequence length="200" mass="19756">MTAWQYLAGAGLVAALCPLHGHVAVAGDGNGRGARVDLCVPAGKPATPGRPGRPVVRPSGSPSVRVAVPGVDRPTVHHPGRASGPAAARDRPDRAGPAQPPGAVGAPGPGAKAGAGEAEPQAPAVDAGPVSGPDRADATAPPRPRAAAAPVSAFHVRPYRAVALERRGPGGMSTMMLMVVVTTPAVLAAAALRPRSKSRG</sequence>
<proteinExistence type="predicted"/>
<feature type="compositionally biased region" description="Low complexity" evidence="1">
    <location>
        <begin position="114"/>
        <end position="125"/>
    </location>
</feature>
<protein>
    <submittedName>
        <fullName evidence="3">Uncharacterized protein</fullName>
    </submittedName>
</protein>
<keyword evidence="2" id="KW-0472">Membrane</keyword>
<reference evidence="3" key="1">
    <citation type="submission" date="2022-10" db="EMBL/GenBank/DDBJ databases">
        <title>The complete genomes of actinobacterial strains from the NBC collection.</title>
        <authorList>
            <person name="Joergensen T.S."/>
            <person name="Alvarez Arevalo M."/>
            <person name="Sterndorff E.B."/>
            <person name="Faurdal D."/>
            <person name="Vuksanovic O."/>
            <person name="Mourched A.-S."/>
            <person name="Charusanti P."/>
            <person name="Shaw S."/>
            <person name="Blin K."/>
            <person name="Weber T."/>
        </authorList>
    </citation>
    <scope>NUCLEOTIDE SEQUENCE</scope>
    <source>
        <strain evidence="3">NBC_00049</strain>
    </source>
</reference>
<keyword evidence="2" id="KW-0812">Transmembrane</keyword>
<feature type="compositionally biased region" description="Low complexity" evidence="1">
    <location>
        <begin position="95"/>
        <end position="104"/>
    </location>
</feature>
<evidence type="ECO:0000313" key="3">
    <source>
        <dbReference type="EMBL" id="WTU77096.1"/>
    </source>
</evidence>
<accession>A0AAU2JWR0</accession>